<dbReference type="GO" id="GO:0000724">
    <property type="term" value="P:double-strand break repair via homologous recombination"/>
    <property type="evidence" value="ECO:0007669"/>
    <property type="project" value="TreeGrafter"/>
</dbReference>
<dbReference type="GO" id="GO:0006406">
    <property type="term" value="P:mRNA export from nucleus"/>
    <property type="evidence" value="ECO:0007669"/>
    <property type="project" value="UniProtKB-UniRule"/>
</dbReference>
<dbReference type="GO" id="GO:0005634">
    <property type="term" value="C:nucleus"/>
    <property type="evidence" value="ECO:0007669"/>
    <property type="project" value="UniProtKB-SubCell"/>
</dbReference>
<dbReference type="GeneID" id="18247817"/>
<evidence type="ECO:0000256" key="2">
    <source>
        <dbReference type="RuleBase" id="RU369057"/>
    </source>
</evidence>
<dbReference type="AlphaFoldDB" id="G3B9E5"/>
<evidence type="ECO:0000256" key="1">
    <source>
        <dbReference type="ARBA" id="ARBA00034491"/>
    </source>
</evidence>
<dbReference type="RefSeq" id="XP_006688036.1">
    <property type="nucleotide sequence ID" value="XM_006687973.1"/>
</dbReference>
<organism evidence="5">
    <name type="scientific">Candida tenuis (strain ATCC 10573 / BCRC 21748 / CBS 615 / JCM 9827 / NBRC 10315 / NRRL Y-1498 / VKM Y-70)</name>
    <name type="common">Yeast</name>
    <name type="synonym">Yamadazyma tenuis</name>
    <dbReference type="NCBI Taxonomy" id="590646"/>
    <lineage>
        <taxon>Eukaryota</taxon>
        <taxon>Fungi</taxon>
        <taxon>Dikarya</taxon>
        <taxon>Ascomycota</taxon>
        <taxon>Saccharomycotina</taxon>
        <taxon>Pichiomycetes</taxon>
        <taxon>Debaryomycetaceae</taxon>
        <taxon>Yamadazyma</taxon>
    </lineage>
</organism>
<comment type="function">
    <text evidence="2">Component of the 26S proteasome, a multiprotein complex involved in the ATP-dependent degradation of ubiquitinated proteins.</text>
</comment>
<comment type="subcellular location">
    <subcellularLocation>
        <location evidence="2">Nucleus</location>
    </subcellularLocation>
</comment>
<dbReference type="EMBL" id="GL996527">
    <property type="protein sequence ID" value="EGV61866.1"/>
    <property type="molecule type" value="Genomic_DNA"/>
</dbReference>
<feature type="compositionally biased region" description="Acidic residues" evidence="3">
    <location>
        <begin position="23"/>
        <end position="33"/>
    </location>
</feature>
<dbReference type="GO" id="GO:0043248">
    <property type="term" value="P:proteasome assembly"/>
    <property type="evidence" value="ECO:0007669"/>
    <property type="project" value="UniProtKB-UniRule"/>
</dbReference>
<keyword evidence="2" id="KW-0647">Proteasome</keyword>
<reference evidence="4 5" key="1">
    <citation type="journal article" date="2011" name="Proc. Natl. Acad. Sci. U.S.A.">
        <title>Comparative genomics of xylose-fermenting fungi for enhanced biofuel production.</title>
        <authorList>
            <person name="Wohlbach D.J."/>
            <person name="Kuo A."/>
            <person name="Sato T.K."/>
            <person name="Potts K.M."/>
            <person name="Salamov A.A."/>
            <person name="LaButti K.M."/>
            <person name="Sun H."/>
            <person name="Clum A."/>
            <person name="Pangilinan J.L."/>
            <person name="Lindquist E.A."/>
            <person name="Lucas S."/>
            <person name="Lapidus A."/>
            <person name="Jin M."/>
            <person name="Gunawan C."/>
            <person name="Balan V."/>
            <person name="Dale B.E."/>
            <person name="Jeffries T.W."/>
            <person name="Zinkel R."/>
            <person name="Barry K.W."/>
            <person name="Grigoriev I.V."/>
            <person name="Gasch A.P."/>
        </authorList>
    </citation>
    <scope>NUCLEOTIDE SEQUENCE [LARGE SCALE GENOMIC DNA]</scope>
    <source>
        <strain evidence="5">ATCC 10573 / BCRC 21748 / CBS 615 / JCM 9827 / NBRC 10315 / NRRL Y-1498 / VKM Y-70</strain>
    </source>
</reference>
<dbReference type="InterPro" id="IPR007834">
    <property type="entry name" value="DSS1_SEM1"/>
</dbReference>
<feature type="region of interest" description="Disordered" evidence="3">
    <location>
        <begin position="23"/>
        <end position="78"/>
    </location>
</feature>
<protein>
    <recommendedName>
        <fullName evidence="2">26S proteasome complex subunit SEM1</fullName>
    </recommendedName>
</protein>
<dbReference type="PANTHER" id="PTHR16771">
    <property type="entry name" value="26 PROTEASOME COMPLEX SUBUNIT DSS1"/>
    <property type="match status" value="1"/>
</dbReference>
<dbReference type="PANTHER" id="PTHR16771:SF0">
    <property type="entry name" value="26S PROTEASOME COMPLEX SUBUNIT SEM1"/>
    <property type="match status" value="1"/>
</dbReference>
<feature type="compositionally biased region" description="Acidic residues" evidence="3">
    <location>
        <begin position="51"/>
        <end position="65"/>
    </location>
</feature>
<dbReference type="HOGENOM" id="CLU_141774_1_0_1"/>
<dbReference type="Proteomes" id="UP000000707">
    <property type="component" value="Unassembled WGS sequence"/>
</dbReference>
<keyword evidence="2" id="KW-0539">Nucleus</keyword>
<evidence type="ECO:0000313" key="5">
    <source>
        <dbReference type="Proteomes" id="UP000000707"/>
    </source>
</evidence>
<proteinExistence type="inferred from homology"/>
<dbReference type="STRING" id="590646.G3B9E5"/>
<comment type="similarity">
    <text evidence="1 2">Belongs to the DSS1/SEM1 family.</text>
</comment>
<gene>
    <name evidence="4" type="ORF">CANTEDRAFT_115314</name>
</gene>
<sequence length="78" mass="9176">MSSKSIENGVPTEDEKKVIKSLEEDDDEFEDFPADTKWTVKQDPQINPDSLWEEDWEDDDNEDDFSAQLKTELEKHRS</sequence>
<dbReference type="Pfam" id="PF05160">
    <property type="entry name" value="DSS1_SEM1"/>
    <property type="match status" value="1"/>
</dbReference>
<name>G3B9E5_CANTC</name>
<dbReference type="KEGG" id="cten:18247817"/>
<evidence type="ECO:0000256" key="3">
    <source>
        <dbReference type="SAM" id="MobiDB-lite"/>
    </source>
</evidence>
<dbReference type="SMART" id="SM01385">
    <property type="entry name" value="DSS1_SEM1"/>
    <property type="match status" value="1"/>
</dbReference>
<keyword evidence="5" id="KW-1185">Reference proteome</keyword>
<accession>G3B9E5</accession>
<dbReference type="GO" id="GO:0008541">
    <property type="term" value="C:proteasome regulatory particle, lid subcomplex"/>
    <property type="evidence" value="ECO:0007669"/>
    <property type="project" value="UniProtKB-UniRule"/>
</dbReference>
<evidence type="ECO:0000313" key="4">
    <source>
        <dbReference type="EMBL" id="EGV61866.1"/>
    </source>
</evidence>